<dbReference type="RefSeq" id="WP_054747763.1">
    <property type="nucleotide sequence ID" value="NZ_BKAM01000034.1"/>
</dbReference>
<evidence type="ECO:0000256" key="1">
    <source>
        <dbReference type="SAM" id="Phobius"/>
    </source>
</evidence>
<feature type="transmembrane region" description="Helical" evidence="1">
    <location>
        <begin position="41"/>
        <end position="62"/>
    </location>
</feature>
<feature type="transmembrane region" description="Helical" evidence="1">
    <location>
        <begin position="69"/>
        <end position="87"/>
    </location>
</feature>
<dbReference type="STRING" id="1423795.FD12_GL002006"/>
<accession>A0A512PNR4</accession>
<evidence type="ECO:0000313" key="2">
    <source>
        <dbReference type="EMBL" id="GEP72813.1"/>
    </source>
</evidence>
<comment type="caution">
    <text evidence="2">The sequence shown here is derived from an EMBL/GenBank/DDBJ whole genome shotgun (WGS) entry which is preliminary data.</text>
</comment>
<feature type="transmembrane region" description="Helical" evidence="1">
    <location>
        <begin position="93"/>
        <end position="115"/>
    </location>
</feature>
<protein>
    <submittedName>
        <fullName evidence="2">Uncharacterized protein</fullName>
    </submittedName>
</protein>
<feature type="transmembrane region" description="Helical" evidence="1">
    <location>
        <begin position="7"/>
        <end position="29"/>
    </location>
</feature>
<reference evidence="2 3" key="1">
    <citation type="submission" date="2019-07" db="EMBL/GenBank/DDBJ databases">
        <title>Whole genome shotgun sequence of Lactobacillus rapi NBRC 109618.</title>
        <authorList>
            <person name="Hosoyama A."/>
            <person name="Uohara A."/>
            <person name="Ohji S."/>
            <person name="Ichikawa N."/>
        </authorList>
    </citation>
    <scope>NUCLEOTIDE SEQUENCE [LARGE SCALE GENOMIC DNA]</scope>
    <source>
        <strain evidence="2 3">NBRC 109618</strain>
    </source>
</reference>
<keyword evidence="1" id="KW-1133">Transmembrane helix</keyword>
<keyword evidence="1" id="KW-0812">Transmembrane</keyword>
<organism evidence="2 3">
    <name type="scientific">Lentilactobacillus rapi</name>
    <dbReference type="NCBI Taxonomy" id="481723"/>
    <lineage>
        <taxon>Bacteria</taxon>
        <taxon>Bacillati</taxon>
        <taxon>Bacillota</taxon>
        <taxon>Bacilli</taxon>
        <taxon>Lactobacillales</taxon>
        <taxon>Lactobacillaceae</taxon>
        <taxon>Lentilactobacillus</taxon>
    </lineage>
</organism>
<dbReference type="Proteomes" id="UP000321569">
    <property type="component" value="Unassembled WGS sequence"/>
</dbReference>
<evidence type="ECO:0000313" key="3">
    <source>
        <dbReference type="Proteomes" id="UP000321569"/>
    </source>
</evidence>
<gene>
    <name evidence="2" type="ORF">LRA02_16810</name>
</gene>
<dbReference type="AlphaFoldDB" id="A0A512PNR4"/>
<proteinExistence type="predicted"/>
<sequence length="119" mass="13054">MKRIDLGILIAVSFVAALIGTYILFGYFVKQETVAAGIMLAYQNILWLVAGLSMVAFAASLLTAKFPTLTVVAGLIGLITLVGYFASLNNGNWINHFLFLCTGILFTGIIFKWLFRRLS</sequence>
<keyword evidence="1" id="KW-0472">Membrane</keyword>
<dbReference type="EMBL" id="BKAM01000034">
    <property type="protein sequence ID" value="GEP72813.1"/>
    <property type="molecule type" value="Genomic_DNA"/>
</dbReference>
<name>A0A512PNR4_9LACO</name>